<feature type="domain" description="Bifunctional inhibitor/plant lipid transfer protein/seed storage helical" evidence="6">
    <location>
        <begin position="26"/>
        <end position="112"/>
    </location>
</feature>
<organism evidence="7 8">
    <name type="scientific">Ziziphus jujuba var. spinosa</name>
    <dbReference type="NCBI Taxonomy" id="714518"/>
    <lineage>
        <taxon>Eukaryota</taxon>
        <taxon>Viridiplantae</taxon>
        <taxon>Streptophyta</taxon>
        <taxon>Embryophyta</taxon>
        <taxon>Tracheophyta</taxon>
        <taxon>Spermatophyta</taxon>
        <taxon>Magnoliopsida</taxon>
        <taxon>eudicotyledons</taxon>
        <taxon>Gunneridae</taxon>
        <taxon>Pentapetalae</taxon>
        <taxon>rosids</taxon>
        <taxon>fabids</taxon>
        <taxon>Rosales</taxon>
        <taxon>Rhamnaceae</taxon>
        <taxon>Paliureae</taxon>
        <taxon>Ziziphus</taxon>
    </lineage>
</organism>
<feature type="region of interest" description="Disordered" evidence="4">
    <location>
        <begin position="141"/>
        <end position="187"/>
    </location>
</feature>
<evidence type="ECO:0000256" key="2">
    <source>
        <dbReference type="ARBA" id="ARBA00022448"/>
    </source>
</evidence>
<dbReference type="Proteomes" id="UP000813462">
    <property type="component" value="Unassembled WGS sequence"/>
</dbReference>
<keyword evidence="3" id="KW-0446">Lipid-binding</keyword>
<evidence type="ECO:0000256" key="4">
    <source>
        <dbReference type="SAM" id="MobiDB-lite"/>
    </source>
</evidence>
<reference evidence="7" key="1">
    <citation type="journal article" date="2021" name="Front. Plant Sci.">
        <title>Chromosome-Scale Genome Assembly for Chinese Sour Jujube and Insights Into Its Genome Evolution and Domestication Signature.</title>
        <authorList>
            <person name="Shen L.-Y."/>
            <person name="Luo H."/>
            <person name="Wang X.-L."/>
            <person name="Wang X.-M."/>
            <person name="Qiu X.-J."/>
            <person name="Liu H."/>
            <person name="Zhou S.-S."/>
            <person name="Jia K.-H."/>
            <person name="Nie S."/>
            <person name="Bao Y.-T."/>
            <person name="Zhang R.-G."/>
            <person name="Yun Q.-Z."/>
            <person name="Chai Y.-H."/>
            <person name="Lu J.-Y."/>
            <person name="Li Y."/>
            <person name="Zhao S.-W."/>
            <person name="Mao J.-F."/>
            <person name="Jia S.-G."/>
            <person name="Mao Y.-M."/>
        </authorList>
    </citation>
    <scope>NUCLEOTIDE SEQUENCE</scope>
    <source>
        <strain evidence="7">AT0</strain>
        <tissue evidence="7">Leaf</tissue>
    </source>
</reference>
<dbReference type="InterPro" id="IPR053353">
    <property type="entry name" value="Plant_LTP_GPI-anchored"/>
</dbReference>
<evidence type="ECO:0000313" key="7">
    <source>
        <dbReference type="EMBL" id="KAH7522289.1"/>
    </source>
</evidence>
<comment type="function">
    <text evidence="1">Plant non-specific lipid-transfer proteins transfer phospholipids as well as galactolipids across membranes. May play a role in wax or cutin deposition in the cell walls of expanding epidermal cells and certain secretory tissues.</text>
</comment>
<dbReference type="PANTHER" id="PTHR35747">
    <property type="entry name" value="BIFUNCTIONAL INHIBITOR/LIPID-TRANSFER PROTEIN/SEED STORAGE 2S ALBUMIN SUPERFAMILY PROTEIN"/>
    <property type="match status" value="1"/>
</dbReference>
<evidence type="ECO:0000313" key="8">
    <source>
        <dbReference type="Proteomes" id="UP000813462"/>
    </source>
</evidence>
<name>A0A978V4K6_ZIZJJ</name>
<dbReference type="InterPro" id="IPR036312">
    <property type="entry name" value="Bifun_inhib/LTP/seed_sf"/>
</dbReference>
<dbReference type="GO" id="GO:0008289">
    <property type="term" value="F:lipid binding"/>
    <property type="evidence" value="ECO:0007669"/>
    <property type="project" value="UniProtKB-KW"/>
</dbReference>
<accession>A0A978V4K6</accession>
<comment type="caution">
    <text evidence="7">The sequence shown here is derived from an EMBL/GenBank/DDBJ whole genome shotgun (WGS) entry which is preliminary data.</text>
</comment>
<dbReference type="CDD" id="cd00010">
    <property type="entry name" value="AAI_LTSS"/>
    <property type="match status" value="1"/>
</dbReference>
<evidence type="ECO:0000256" key="1">
    <source>
        <dbReference type="ARBA" id="ARBA00003211"/>
    </source>
</evidence>
<dbReference type="SUPFAM" id="SSF47699">
    <property type="entry name" value="Bifunctional inhibitor/lipid-transfer protein/seed storage 2S albumin"/>
    <property type="match status" value="1"/>
</dbReference>
<protein>
    <recommendedName>
        <fullName evidence="6">Bifunctional inhibitor/plant lipid transfer protein/seed storage helical domain-containing protein</fullName>
    </recommendedName>
</protein>
<feature type="signal peptide" evidence="5">
    <location>
        <begin position="1"/>
        <end position="16"/>
    </location>
</feature>
<dbReference type="EMBL" id="JAEACU010000007">
    <property type="protein sequence ID" value="KAH7522289.1"/>
    <property type="molecule type" value="Genomic_DNA"/>
</dbReference>
<proteinExistence type="predicted"/>
<evidence type="ECO:0000259" key="6">
    <source>
        <dbReference type="Pfam" id="PF14368"/>
    </source>
</evidence>
<evidence type="ECO:0000256" key="5">
    <source>
        <dbReference type="SAM" id="SignalP"/>
    </source>
</evidence>
<dbReference type="AlphaFoldDB" id="A0A978V4K6"/>
<dbReference type="Gene3D" id="1.10.110.10">
    <property type="entry name" value="Plant lipid-transfer and hydrophobic proteins"/>
    <property type="match status" value="1"/>
</dbReference>
<gene>
    <name evidence="7" type="ORF">FEM48_Zijuj07G0122500</name>
</gene>
<sequence>MALLLLYSSLIALILAFPLLHRSSAAAKQPPESCTDYLVKFSPCLSYVSSPPNNLSDVVPSRCCESFSSAFDTGEAICLCYLLQEPRIFGFPIDEARVLSLSSVCPLSNDSSARSGSLQSLCSGSETLPPLYSATISGISGPSTASGPDNESSPKIRTPPQPKNSSFPPEVAMKPPPPPPDSPTEEVPSSAAKNQFCCYFCCLVPGILIFLHFPFWLFL</sequence>
<feature type="chain" id="PRO_5037102449" description="Bifunctional inhibitor/plant lipid transfer protein/seed storage helical domain-containing protein" evidence="5">
    <location>
        <begin position="17"/>
        <end position="219"/>
    </location>
</feature>
<dbReference type="Pfam" id="PF14368">
    <property type="entry name" value="LTP_2"/>
    <property type="match status" value="1"/>
</dbReference>
<feature type="compositionally biased region" description="Polar residues" evidence="4">
    <location>
        <begin position="141"/>
        <end position="155"/>
    </location>
</feature>
<keyword evidence="5" id="KW-0732">Signal</keyword>
<keyword evidence="2" id="KW-0813">Transport</keyword>
<dbReference type="OrthoDB" id="786778at2759"/>
<evidence type="ECO:0000256" key="3">
    <source>
        <dbReference type="ARBA" id="ARBA00023121"/>
    </source>
</evidence>
<dbReference type="PANTHER" id="PTHR35747:SF2">
    <property type="entry name" value="NON-SPECIFIC LIPID TRANSFER PROTEIN GPI-ANCHORED 25"/>
    <property type="match status" value="1"/>
</dbReference>
<dbReference type="InterPro" id="IPR016140">
    <property type="entry name" value="Bifunc_inhib/LTP/seed_store"/>
</dbReference>